<dbReference type="AlphaFoldDB" id="A0A3S9W7C3"/>
<proteinExistence type="predicted"/>
<dbReference type="RefSeq" id="WP_206502733.1">
    <property type="nucleotide sequence ID" value="NZ_CP031423.1"/>
</dbReference>
<evidence type="ECO:0008006" key="3">
    <source>
        <dbReference type="Google" id="ProtNLM"/>
    </source>
</evidence>
<dbReference type="Gene3D" id="3.20.20.70">
    <property type="entry name" value="Aldolase class I"/>
    <property type="match status" value="1"/>
</dbReference>
<gene>
    <name evidence="1" type="ORF">CVS47_00596</name>
</gene>
<dbReference type="InterPro" id="IPR013785">
    <property type="entry name" value="Aldolase_TIM"/>
</dbReference>
<evidence type="ECO:0000313" key="1">
    <source>
        <dbReference type="EMBL" id="AZS35998.1"/>
    </source>
</evidence>
<dbReference type="InterPro" id="IPR058240">
    <property type="entry name" value="rSAM_sf"/>
</dbReference>
<dbReference type="EMBL" id="CP031423">
    <property type="protein sequence ID" value="AZS35998.1"/>
    <property type="molecule type" value="Genomic_DNA"/>
</dbReference>
<organism evidence="1 2">
    <name type="scientific">Microbacterium lemovicicum</name>
    <dbReference type="NCBI Taxonomy" id="1072463"/>
    <lineage>
        <taxon>Bacteria</taxon>
        <taxon>Bacillati</taxon>
        <taxon>Actinomycetota</taxon>
        <taxon>Actinomycetes</taxon>
        <taxon>Micrococcales</taxon>
        <taxon>Microbacteriaceae</taxon>
        <taxon>Microbacterium</taxon>
    </lineage>
</organism>
<keyword evidence="2" id="KW-1185">Reference proteome</keyword>
<dbReference type="SUPFAM" id="SSF102114">
    <property type="entry name" value="Radical SAM enzymes"/>
    <property type="match status" value="1"/>
</dbReference>
<sequence>MRLATTLRRFELETRPIHPDTRAALDLRWAQLPEHVKTPNQLLGRCAVGCEGTHGVFPKCNLTCSPCYHSADANKVRIDGDHTVDNVARQMAYLRKIRGPRAHAQLIGGEVSLLSAEDHAQALLAMRAAGREPMSMTHGDFDDEYLRDLVLDADGVPRFDKVSFAAHFDSLMRGRRGAVRPHSEAELNPFREKFAQMFVDLKRDHGVNRYLAHNMTVTPSNVDEVEQVTRDVLEMPYDMMSFQPAAFIGDDRRWREDFGEVTIDAVWERIERGAGHKLPWQATQFGDPRCNRSTVGVRVGAGFAALLDPEEPKDIAARDRFLDHFGGMIFGDVPKPILTVKVVRALAAHPGDIAPLIGLARRVLRRAGGLARVLREARRGKVSFKTFVVHNFMDAAQVDPAWKLMEQGLVADDPLLKETQERLGSCMYAMSHPESGRLVPACVQHSVLDPIENVELRRLLPLPGLRDGAEPQIVARPSGLSAVRETGPARVGSI</sequence>
<protein>
    <recommendedName>
        <fullName evidence="3">Radical SAM core domain-containing protein</fullName>
    </recommendedName>
</protein>
<dbReference type="KEGG" id="mlv:CVS47_00596"/>
<evidence type="ECO:0000313" key="2">
    <source>
        <dbReference type="Proteomes" id="UP000276888"/>
    </source>
</evidence>
<dbReference type="Proteomes" id="UP000276888">
    <property type="component" value="Chromosome"/>
</dbReference>
<reference evidence="1 2" key="1">
    <citation type="submission" date="2018-08" db="EMBL/GenBank/DDBJ databases">
        <title>Microbacterium lemovicicum sp. nov., a bacterium isolated from a natural uranium-rich soil.</title>
        <authorList>
            <person name="ORTET P."/>
        </authorList>
    </citation>
    <scope>NUCLEOTIDE SEQUENCE [LARGE SCALE GENOMIC DNA]</scope>
    <source>
        <strain evidence="1 2">Viu22</strain>
    </source>
</reference>
<name>A0A3S9W7C3_9MICO</name>
<accession>A0A3S9W7C3</accession>